<dbReference type="Pfam" id="PF02579">
    <property type="entry name" value="Nitro_FeMo-Co"/>
    <property type="match status" value="1"/>
</dbReference>
<dbReference type="Gene3D" id="3.30.420.130">
    <property type="entry name" value="Dinitrogenase iron-molybdenum cofactor biosynthesis domain"/>
    <property type="match status" value="1"/>
</dbReference>
<evidence type="ECO:0000313" key="3">
    <source>
        <dbReference type="Proteomes" id="UP000191663"/>
    </source>
</evidence>
<dbReference type="PANTHER" id="PTHR42983">
    <property type="entry name" value="DINITROGENASE IRON-MOLYBDENUM COFACTOR PROTEIN-RELATED"/>
    <property type="match status" value="1"/>
</dbReference>
<accession>A0A1V4QHC3</accession>
<dbReference type="InterPro" id="IPR033913">
    <property type="entry name" value="MTH1175_dom"/>
</dbReference>
<organism evidence="2 3">
    <name type="scientific">candidate division WOR-3 bacterium 4484_100</name>
    <dbReference type="NCBI Taxonomy" id="1936077"/>
    <lineage>
        <taxon>Bacteria</taxon>
        <taxon>Bacteria division WOR-3</taxon>
    </lineage>
</organism>
<protein>
    <recommendedName>
        <fullName evidence="1">Dinitrogenase iron-molybdenum cofactor biosynthesis domain-containing protein</fullName>
    </recommendedName>
</protein>
<dbReference type="AlphaFoldDB" id="A0A1V4QHC3"/>
<dbReference type="InterPro" id="IPR003731">
    <property type="entry name" value="Di-Nase_FeMo-co_biosynth"/>
</dbReference>
<dbReference type="SUPFAM" id="SSF53146">
    <property type="entry name" value="Nitrogenase accessory factor-like"/>
    <property type="match status" value="1"/>
</dbReference>
<dbReference type="CDD" id="cd00851">
    <property type="entry name" value="MTH1175"/>
    <property type="match status" value="1"/>
</dbReference>
<sequence length="203" mass="21811">MKIAISSTGKELSSMVDPRFGRCPYFIILDPDTMEYEAIDNPNVSAMGGAGIQTAQMIANKGVHTVLTGSCGPNAFQTLGAAGVQVIVGVSGQVEEAVQRYKQGQYKPTPGPNVGSHTGMSYQNPIPPDPGFGMGMGFGMGRGMGWGRGMGRFGPGMGSFPFTPPQINSQQELQFLKQQADYLRQQLEMIISRIKELESRGEE</sequence>
<dbReference type="InterPro" id="IPR035205">
    <property type="entry name" value="DUF5320"/>
</dbReference>
<feature type="domain" description="Dinitrogenase iron-molybdenum cofactor biosynthesis" evidence="1">
    <location>
        <begin position="13"/>
        <end position="103"/>
    </location>
</feature>
<evidence type="ECO:0000259" key="1">
    <source>
        <dbReference type="Pfam" id="PF02579"/>
    </source>
</evidence>
<gene>
    <name evidence="2" type="ORF">BXT86_00010</name>
</gene>
<dbReference type="Pfam" id="PF17253">
    <property type="entry name" value="DUF5320"/>
    <property type="match status" value="1"/>
</dbReference>
<comment type="caution">
    <text evidence="2">The sequence shown here is derived from an EMBL/GenBank/DDBJ whole genome shotgun (WGS) entry which is preliminary data.</text>
</comment>
<name>A0A1V4QHC3_UNCW3</name>
<dbReference type="PANTHER" id="PTHR42983:SF1">
    <property type="entry name" value="IRON-MOLYBDENUM PROTEIN"/>
    <property type="match status" value="1"/>
</dbReference>
<reference evidence="3" key="1">
    <citation type="submission" date="2017-01" db="EMBL/GenBank/DDBJ databases">
        <title>Novel pathways for hydrocarbon cycling and metabolic interdependencies in hydrothermal sediment communities.</title>
        <authorList>
            <person name="Dombrowski N."/>
            <person name="Seitz K."/>
            <person name="Teske A."/>
            <person name="Baker B."/>
        </authorList>
    </citation>
    <scope>NUCLEOTIDE SEQUENCE [LARGE SCALE GENOMIC DNA]</scope>
</reference>
<dbReference type="Proteomes" id="UP000191663">
    <property type="component" value="Unassembled WGS sequence"/>
</dbReference>
<evidence type="ECO:0000313" key="2">
    <source>
        <dbReference type="EMBL" id="OPX18642.1"/>
    </source>
</evidence>
<dbReference type="EMBL" id="MUKB01000001">
    <property type="protein sequence ID" value="OPX18642.1"/>
    <property type="molecule type" value="Genomic_DNA"/>
</dbReference>
<proteinExistence type="predicted"/>
<dbReference type="InterPro" id="IPR036105">
    <property type="entry name" value="DiNase_FeMo-co_biosyn_sf"/>
</dbReference>